<evidence type="ECO:0000313" key="9">
    <source>
        <dbReference type="Proteomes" id="UP000623795"/>
    </source>
</evidence>
<gene>
    <name evidence="8" type="ORF">GPA22_19910</name>
</gene>
<keyword evidence="3" id="KW-0805">Transcription regulation</keyword>
<keyword evidence="5" id="KW-0804">Transcription</keyword>
<dbReference type="SUPFAM" id="SSF52540">
    <property type="entry name" value="P-loop containing nucleoside triphosphate hydrolases"/>
    <property type="match status" value="1"/>
</dbReference>
<keyword evidence="4" id="KW-0238">DNA-binding</keyword>
<reference evidence="8 9" key="1">
    <citation type="submission" date="2019-12" db="EMBL/GenBank/DDBJ databases">
        <title>Comparative genomics gives insights into the taxonomy of the Azoarcus-Aromatoleum group and reveals separate origins of nif in the plant-associated Azoarcus and non-plant-associated Aromatoleum sub-groups.</title>
        <authorList>
            <person name="Lafos M."/>
            <person name="Maluk M."/>
            <person name="Batista M."/>
            <person name="Junghare M."/>
            <person name="Carmona M."/>
            <person name="Faoro H."/>
            <person name="Cruz L.M."/>
            <person name="Battistoni F."/>
            <person name="De Souza E."/>
            <person name="Pedrosa F."/>
            <person name="Chen W.-M."/>
            <person name="Poole P.S."/>
            <person name="Dixon R.A."/>
            <person name="James E.K."/>
        </authorList>
    </citation>
    <scope>NUCLEOTIDE SEQUENCE [LARGE SCALE GENOMIC DNA]</scope>
    <source>
        <strain evidence="8 9">Td21</strain>
    </source>
</reference>
<evidence type="ECO:0000259" key="7">
    <source>
        <dbReference type="PROSITE" id="PS50112"/>
    </source>
</evidence>
<dbReference type="Pfam" id="PF00158">
    <property type="entry name" value="Sigma54_activat"/>
    <property type="match status" value="1"/>
</dbReference>
<dbReference type="PANTHER" id="PTHR32071">
    <property type="entry name" value="TRANSCRIPTIONAL REGULATORY PROTEIN"/>
    <property type="match status" value="1"/>
</dbReference>
<dbReference type="InterPro" id="IPR009057">
    <property type="entry name" value="Homeodomain-like_sf"/>
</dbReference>
<dbReference type="InterPro" id="IPR002078">
    <property type="entry name" value="Sigma_54_int"/>
</dbReference>
<dbReference type="PROSITE" id="PS00676">
    <property type="entry name" value="SIGMA54_INTERACT_2"/>
    <property type="match status" value="1"/>
</dbReference>
<dbReference type="SMART" id="SM00382">
    <property type="entry name" value="AAA"/>
    <property type="match status" value="1"/>
</dbReference>
<dbReference type="PROSITE" id="PS50045">
    <property type="entry name" value="SIGMA54_INTERACT_4"/>
    <property type="match status" value="1"/>
</dbReference>
<dbReference type="PROSITE" id="PS00688">
    <property type="entry name" value="SIGMA54_INTERACT_3"/>
    <property type="match status" value="1"/>
</dbReference>
<dbReference type="Gene3D" id="3.30.450.20">
    <property type="entry name" value="PAS domain"/>
    <property type="match status" value="1"/>
</dbReference>
<dbReference type="InterPro" id="IPR002197">
    <property type="entry name" value="HTH_Fis"/>
</dbReference>
<dbReference type="InterPro" id="IPR003593">
    <property type="entry name" value="AAA+_ATPase"/>
</dbReference>
<dbReference type="InterPro" id="IPR025662">
    <property type="entry name" value="Sigma_54_int_dom_ATP-bd_1"/>
</dbReference>
<evidence type="ECO:0000259" key="6">
    <source>
        <dbReference type="PROSITE" id="PS50045"/>
    </source>
</evidence>
<feature type="domain" description="PAS" evidence="7">
    <location>
        <begin position="3"/>
        <end position="47"/>
    </location>
</feature>
<dbReference type="Pfam" id="PF02954">
    <property type="entry name" value="HTH_8"/>
    <property type="match status" value="1"/>
</dbReference>
<organism evidence="8 9">
    <name type="scientific">Aromatoleum toluvorans</name>
    <dbReference type="NCBI Taxonomy" id="92002"/>
    <lineage>
        <taxon>Bacteria</taxon>
        <taxon>Pseudomonadati</taxon>
        <taxon>Pseudomonadota</taxon>
        <taxon>Betaproteobacteria</taxon>
        <taxon>Rhodocyclales</taxon>
        <taxon>Rhodocyclaceae</taxon>
        <taxon>Aromatoleum</taxon>
    </lineage>
</organism>
<dbReference type="Proteomes" id="UP000623795">
    <property type="component" value="Unassembled WGS sequence"/>
</dbReference>
<keyword evidence="9" id="KW-1185">Reference proteome</keyword>
<dbReference type="Gene3D" id="1.10.8.60">
    <property type="match status" value="1"/>
</dbReference>
<sequence>MPSLATLHVFLDSLEEGVLFLDADRRVLEMNSAAGRMIGRDNQRVIDGLCPTLFSGTECARACEDRGQCSLTPAKGEDDKVQDIVLRTPAGLDMPLRMWAMLLPPNDSGLYCAIILRDRSREVELEAEVRDRWQMGGLTGRSRAMQELYQKVLRVAASDANVLITGESGVGKELVARALHDNSARAKGPYVAVHCASLPESLQESELFGHAKGSFSGATGMRVGRFEAANGGTLLLDEIGEISPATQTRLLRVLQEREVVRVGENHPRKVDVRVVAATHRDLAAMVTRGEFREDLYYRLHVLPLHVPALRERREDIPLLAGRLLGELGERYRRPDLRLSPEAIAMMEAFAWPGNVRQLFNALEYAVVNADGPTILPRHLQRELAASVAVPPPAAVPLTHYYTSGLTEDEERAQILRVVEESGGNKAEAARRLGMSRTTLWKRLKSA</sequence>
<evidence type="ECO:0000313" key="8">
    <source>
        <dbReference type="EMBL" id="NMG45987.1"/>
    </source>
</evidence>
<dbReference type="InterPro" id="IPR025943">
    <property type="entry name" value="Sigma_54_int_dom_ATP-bd_2"/>
</dbReference>
<dbReference type="PANTHER" id="PTHR32071:SF117">
    <property type="entry name" value="PTS-DEPENDENT DIHYDROXYACETONE KINASE OPERON REGULATORY PROTEIN-RELATED"/>
    <property type="match status" value="1"/>
</dbReference>
<proteinExistence type="predicted"/>
<dbReference type="PROSITE" id="PS50112">
    <property type="entry name" value="PAS"/>
    <property type="match status" value="1"/>
</dbReference>
<keyword evidence="1" id="KW-0547">Nucleotide-binding</keyword>
<dbReference type="EMBL" id="WTVN01000044">
    <property type="protein sequence ID" value="NMG45987.1"/>
    <property type="molecule type" value="Genomic_DNA"/>
</dbReference>
<evidence type="ECO:0000256" key="5">
    <source>
        <dbReference type="ARBA" id="ARBA00023163"/>
    </source>
</evidence>
<keyword evidence="2" id="KW-0067">ATP-binding</keyword>
<accession>A0ABX1Q5D8</accession>
<dbReference type="Pfam" id="PF25601">
    <property type="entry name" value="AAA_lid_14"/>
    <property type="match status" value="1"/>
</dbReference>
<comment type="caution">
    <text evidence="8">The sequence shown here is derived from an EMBL/GenBank/DDBJ whole genome shotgun (WGS) entry which is preliminary data.</text>
</comment>
<dbReference type="InterPro" id="IPR027417">
    <property type="entry name" value="P-loop_NTPase"/>
</dbReference>
<evidence type="ECO:0000256" key="1">
    <source>
        <dbReference type="ARBA" id="ARBA00022741"/>
    </source>
</evidence>
<evidence type="ECO:0000256" key="4">
    <source>
        <dbReference type="ARBA" id="ARBA00023125"/>
    </source>
</evidence>
<dbReference type="SUPFAM" id="SSF55785">
    <property type="entry name" value="PYP-like sensor domain (PAS domain)"/>
    <property type="match status" value="1"/>
</dbReference>
<dbReference type="Gene3D" id="3.40.50.300">
    <property type="entry name" value="P-loop containing nucleotide triphosphate hydrolases"/>
    <property type="match status" value="1"/>
</dbReference>
<dbReference type="InterPro" id="IPR025944">
    <property type="entry name" value="Sigma_54_int_dom_CS"/>
</dbReference>
<dbReference type="PRINTS" id="PR01590">
    <property type="entry name" value="HTHFIS"/>
</dbReference>
<evidence type="ECO:0000256" key="3">
    <source>
        <dbReference type="ARBA" id="ARBA00023015"/>
    </source>
</evidence>
<dbReference type="PROSITE" id="PS00675">
    <property type="entry name" value="SIGMA54_INTERACT_1"/>
    <property type="match status" value="1"/>
</dbReference>
<evidence type="ECO:0000256" key="2">
    <source>
        <dbReference type="ARBA" id="ARBA00022840"/>
    </source>
</evidence>
<protein>
    <submittedName>
        <fullName evidence="8">AAA domain-containing protein</fullName>
    </submittedName>
</protein>
<dbReference type="SUPFAM" id="SSF46689">
    <property type="entry name" value="Homeodomain-like"/>
    <property type="match status" value="1"/>
</dbReference>
<dbReference type="CDD" id="cd00009">
    <property type="entry name" value="AAA"/>
    <property type="match status" value="1"/>
</dbReference>
<dbReference type="Gene3D" id="1.10.10.60">
    <property type="entry name" value="Homeodomain-like"/>
    <property type="match status" value="1"/>
</dbReference>
<feature type="domain" description="Sigma-54 factor interaction" evidence="6">
    <location>
        <begin position="138"/>
        <end position="367"/>
    </location>
</feature>
<dbReference type="InterPro" id="IPR058031">
    <property type="entry name" value="AAA_lid_NorR"/>
</dbReference>
<dbReference type="InterPro" id="IPR000014">
    <property type="entry name" value="PAS"/>
</dbReference>
<dbReference type="InterPro" id="IPR035965">
    <property type="entry name" value="PAS-like_dom_sf"/>
</dbReference>
<dbReference type="RefSeq" id="WP_169257819.1">
    <property type="nucleotide sequence ID" value="NZ_WTVN01000044.1"/>
</dbReference>
<name>A0ABX1Q5D8_9RHOO</name>